<dbReference type="EMBL" id="JAFMPP010000004">
    <property type="protein sequence ID" value="MBO0662325.1"/>
    <property type="molecule type" value="Genomic_DNA"/>
</dbReference>
<dbReference type="InterPro" id="IPR009495">
    <property type="entry name" value="NrsF"/>
</dbReference>
<gene>
    <name evidence="2" type="ORF">J1C48_07045</name>
</gene>
<evidence type="ECO:0000256" key="1">
    <source>
        <dbReference type="SAM" id="Phobius"/>
    </source>
</evidence>
<feature type="transmembrane region" description="Helical" evidence="1">
    <location>
        <begin position="157"/>
        <end position="177"/>
    </location>
</feature>
<dbReference type="AlphaFoldDB" id="A0A939FVQ6"/>
<feature type="transmembrane region" description="Helical" evidence="1">
    <location>
        <begin position="125"/>
        <end position="148"/>
    </location>
</feature>
<evidence type="ECO:0000313" key="2">
    <source>
        <dbReference type="EMBL" id="MBO0662325.1"/>
    </source>
</evidence>
<feature type="transmembrane region" description="Helical" evidence="1">
    <location>
        <begin position="189"/>
        <end position="210"/>
    </location>
</feature>
<organism evidence="2 3">
    <name type="scientific">Jiella flava</name>
    <dbReference type="NCBI Taxonomy" id="2816857"/>
    <lineage>
        <taxon>Bacteria</taxon>
        <taxon>Pseudomonadati</taxon>
        <taxon>Pseudomonadota</taxon>
        <taxon>Alphaproteobacteria</taxon>
        <taxon>Hyphomicrobiales</taxon>
        <taxon>Aurantimonadaceae</taxon>
        <taxon>Jiella</taxon>
    </lineage>
</organism>
<protein>
    <submittedName>
        <fullName evidence="2">DUF1109 family protein</fullName>
    </submittedName>
</protein>
<evidence type="ECO:0000313" key="3">
    <source>
        <dbReference type="Proteomes" id="UP000664122"/>
    </source>
</evidence>
<feature type="transmembrane region" description="Helical" evidence="1">
    <location>
        <begin position="63"/>
        <end position="81"/>
    </location>
</feature>
<name>A0A939FVQ6_9HYPH</name>
<proteinExistence type="predicted"/>
<keyword evidence="1" id="KW-1133">Transmembrane helix</keyword>
<keyword evidence="3" id="KW-1185">Reference proteome</keyword>
<comment type="caution">
    <text evidence="2">The sequence shown here is derived from an EMBL/GenBank/DDBJ whole genome shotgun (WGS) entry which is preliminary data.</text>
</comment>
<dbReference type="Pfam" id="PF06532">
    <property type="entry name" value="NrsF"/>
    <property type="match status" value="1"/>
</dbReference>
<feature type="transmembrane region" description="Helical" evidence="1">
    <location>
        <begin position="21"/>
        <end position="43"/>
    </location>
</feature>
<sequence>MQTDDLILDLAGRADEDDGGFVLPLWSAALIAPVLAAAVFMVLLGPRPDFVASLSTLRFDMKFIEAGLFALTMLAVMAALARPARPWRQRLRLILLPACVLLAAIGVELLVVPEGLWASRAIGQNAGNCLIAIPSIGAPVLALFLFVLSRQAPTHPAVAGAVAGAAAAGIAALFYAAHCPDDSPLFVALWYPLASLILAGAGAFAGGRLLRW</sequence>
<dbReference type="Proteomes" id="UP000664122">
    <property type="component" value="Unassembled WGS sequence"/>
</dbReference>
<accession>A0A939FVQ6</accession>
<keyword evidence="1" id="KW-0812">Transmembrane</keyword>
<keyword evidence="1" id="KW-0472">Membrane</keyword>
<dbReference type="RefSeq" id="WP_207257083.1">
    <property type="nucleotide sequence ID" value="NZ_JAFMPP010000004.1"/>
</dbReference>
<reference evidence="2" key="1">
    <citation type="submission" date="2021-03" db="EMBL/GenBank/DDBJ databases">
        <title>Whole genome sequence of Jiella sp. CQZ9-1.</title>
        <authorList>
            <person name="Tuo L."/>
        </authorList>
    </citation>
    <scope>NUCLEOTIDE SEQUENCE</scope>
    <source>
        <strain evidence="2">CQZ9-1</strain>
    </source>
</reference>
<feature type="transmembrane region" description="Helical" evidence="1">
    <location>
        <begin position="93"/>
        <end position="113"/>
    </location>
</feature>